<protein>
    <submittedName>
        <fullName evidence="3">Uncharacterized protein</fullName>
    </submittedName>
</protein>
<organism evidence="3 4">
    <name type="scientific">Mycena venus</name>
    <dbReference type="NCBI Taxonomy" id="2733690"/>
    <lineage>
        <taxon>Eukaryota</taxon>
        <taxon>Fungi</taxon>
        <taxon>Dikarya</taxon>
        <taxon>Basidiomycota</taxon>
        <taxon>Agaricomycotina</taxon>
        <taxon>Agaricomycetes</taxon>
        <taxon>Agaricomycetidae</taxon>
        <taxon>Agaricales</taxon>
        <taxon>Marasmiineae</taxon>
        <taxon>Mycenaceae</taxon>
        <taxon>Mycena</taxon>
    </lineage>
</organism>
<name>A0A8H6XSE8_9AGAR</name>
<feature type="region of interest" description="Disordered" evidence="1">
    <location>
        <begin position="93"/>
        <end position="114"/>
    </location>
</feature>
<comment type="caution">
    <text evidence="3">The sequence shown here is derived from an EMBL/GenBank/DDBJ whole genome shotgun (WGS) entry which is preliminary data.</text>
</comment>
<dbReference type="AlphaFoldDB" id="A0A8H6XSE8"/>
<evidence type="ECO:0000313" key="4">
    <source>
        <dbReference type="Proteomes" id="UP000620124"/>
    </source>
</evidence>
<feature type="region of interest" description="Disordered" evidence="1">
    <location>
        <begin position="36"/>
        <end position="57"/>
    </location>
</feature>
<keyword evidence="2" id="KW-0812">Transmembrane</keyword>
<proteinExistence type="predicted"/>
<gene>
    <name evidence="3" type="ORF">MVEN_01475700</name>
</gene>
<feature type="compositionally biased region" description="Pro residues" evidence="1">
    <location>
        <begin position="43"/>
        <end position="52"/>
    </location>
</feature>
<keyword evidence="2" id="KW-0472">Membrane</keyword>
<dbReference type="EMBL" id="JACAZI010000012">
    <property type="protein sequence ID" value="KAF7347208.1"/>
    <property type="molecule type" value="Genomic_DNA"/>
</dbReference>
<evidence type="ECO:0000256" key="2">
    <source>
        <dbReference type="SAM" id="Phobius"/>
    </source>
</evidence>
<evidence type="ECO:0000313" key="3">
    <source>
        <dbReference type="EMBL" id="KAF7347208.1"/>
    </source>
</evidence>
<keyword evidence="2" id="KW-1133">Transmembrane helix</keyword>
<feature type="transmembrane region" description="Helical" evidence="2">
    <location>
        <begin position="63"/>
        <end position="82"/>
    </location>
</feature>
<accession>A0A8H6XSE8</accession>
<keyword evidence="4" id="KW-1185">Reference proteome</keyword>
<evidence type="ECO:0000256" key="1">
    <source>
        <dbReference type="SAM" id="MobiDB-lite"/>
    </source>
</evidence>
<dbReference type="OrthoDB" id="3015882at2759"/>
<reference evidence="3" key="1">
    <citation type="submission" date="2020-05" db="EMBL/GenBank/DDBJ databases">
        <title>Mycena genomes resolve the evolution of fungal bioluminescence.</title>
        <authorList>
            <person name="Tsai I.J."/>
        </authorList>
    </citation>
    <scope>NUCLEOTIDE SEQUENCE</scope>
    <source>
        <strain evidence="3">CCC161011</strain>
    </source>
</reference>
<sequence>MGPPITSRITSSSRIKILYRSSIPTLTLYFKPKQNADTTRTLCPPPSLPPTSSPSTPVSTSNILVFTGLILVVLLVSIFVAVRRRQTQQANRRAITLYDDPPPSSTAPNRPLHHDAHLTGAWAAEAPTWHSIQPLAVQTPFQQQQTQKHGQGRWPTIKLSGIHPSASLSSRSEASVDATTSPTLLNEFPENYFERHLQIAVLISMPLPPGPEVGDSLLSRDIADSNLAIGVADTLFPTS</sequence>
<dbReference type="Proteomes" id="UP000620124">
    <property type="component" value="Unassembled WGS sequence"/>
</dbReference>